<keyword evidence="3" id="KW-1185">Reference proteome</keyword>
<evidence type="ECO:0000313" key="2">
    <source>
        <dbReference type="EMBL" id="PLT44443.1"/>
    </source>
</evidence>
<name>A0A2N5N293_9BACL</name>
<comment type="caution">
    <text evidence="2">The sequence shown here is derived from an EMBL/GenBank/DDBJ whole genome shotgun (WGS) entry which is preliminary data.</text>
</comment>
<reference evidence="2 3" key="1">
    <citation type="submission" date="2017-05" db="EMBL/GenBank/DDBJ databases">
        <title>Functional genome analysis of Paenibacillus pasadenensis strain R16: insights on endophytic life style and antifungal activity.</title>
        <authorList>
            <person name="Passera A."/>
            <person name="Marcolungo L."/>
            <person name="Casati P."/>
            <person name="Brasca M."/>
            <person name="Quaglino F."/>
            <person name="Delledonne M."/>
        </authorList>
    </citation>
    <scope>NUCLEOTIDE SEQUENCE [LARGE SCALE GENOMIC DNA]</scope>
    <source>
        <strain evidence="2 3">R16</strain>
    </source>
</reference>
<proteinExistence type="predicted"/>
<accession>A0A2N5N293</accession>
<feature type="compositionally biased region" description="Basic and acidic residues" evidence="1">
    <location>
        <begin position="22"/>
        <end position="39"/>
    </location>
</feature>
<dbReference type="AlphaFoldDB" id="A0A2N5N293"/>
<dbReference type="Proteomes" id="UP000234789">
    <property type="component" value="Unassembled WGS sequence"/>
</dbReference>
<organism evidence="2 3">
    <name type="scientific">Paenibacillus pasadenensis</name>
    <dbReference type="NCBI Taxonomy" id="217090"/>
    <lineage>
        <taxon>Bacteria</taxon>
        <taxon>Bacillati</taxon>
        <taxon>Bacillota</taxon>
        <taxon>Bacilli</taxon>
        <taxon>Bacillales</taxon>
        <taxon>Paenibacillaceae</taxon>
        <taxon>Paenibacillus</taxon>
    </lineage>
</organism>
<dbReference type="EMBL" id="NFEZ01000004">
    <property type="protein sequence ID" value="PLT44443.1"/>
    <property type="molecule type" value="Genomic_DNA"/>
</dbReference>
<evidence type="ECO:0000313" key="3">
    <source>
        <dbReference type="Proteomes" id="UP000234789"/>
    </source>
</evidence>
<feature type="region of interest" description="Disordered" evidence="1">
    <location>
        <begin position="1"/>
        <end position="39"/>
    </location>
</feature>
<feature type="compositionally biased region" description="Polar residues" evidence="1">
    <location>
        <begin position="1"/>
        <end position="12"/>
    </location>
</feature>
<sequence>MSGGSIRNNGKRNGTGPFLGGEMEKSGDEEKERRGATCL</sequence>
<evidence type="ECO:0000256" key="1">
    <source>
        <dbReference type="SAM" id="MobiDB-lite"/>
    </source>
</evidence>
<protein>
    <submittedName>
        <fullName evidence="2">Uncharacterized protein</fullName>
    </submittedName>
</protein>
<gene>
    <name evidence="2" type="ORF">B8V81_2874</name>
</gene>